<dbReference type="GO" id="GO:0008360">
    <property type="term" value="P:regulation of cell shape"/>
    <property type="evidence" value="ECO:0007669"/>
    <property type="project" value="UniProtKB-KW"/>
</dbReference>
<reference evidence="12 13" key="1">
    <citation type="journal article" date="2015" name="MBio">
        <title>Genome-Resolved Metagenomic Analysis Reveals Roles for Candidate Phyla and Other Microbial Community Members in Biogeochemical Transformations in Oil Reservoirs.</title>
        <authorList>
            <person name="Hu P."/>
            <person name="Tom L."/>
            <person name="Singh A."/>
            <person name="Thomas B.C."/>
            <person name="Baker B.J."/>
            <person name="Piceno Y.M."/>
            <person name="Andersen G.L."/>
            <person name="Banfield J.F."/>
        </authorList>
    </citation>
    <scope>NUCLEOTIDE SEQUENCE [LARGE SCALE GENOMIC DNA]</scope>
    <source>
        <strain evidence="12">46_16</strain>
    </source>
</reference>
<evidence type="ECO:0000256" key="4">
    <source>
        <dbReference type="ARBA" id="ARBA00022984"/>
    </source>
</evidence>
<comment type="caution">
    <text evidence="12">The sequence shown here is derived from an EMBL/GenBank/DDBJ whole genome shotgun (WGS) entry which is preliminary data.</text>
</comment>
<feature type="binding site" evidence="7">
    <location>
        <begin position="117"/>
        <end position="123"/>
    </location>
    <ligand>
        <name>ATP</name>
        <dbReference type="ChEBI" id="CHEBI:30616"/>
    </ligand>
</feature>
<feature type="binding site" evidence="7">
    <location>
        <position position="196"/>
    </location>
    <ligand>
        <name>UDP-N-acetyl-alpha-D-muramoyl-L-alanyl-D-glutamate</name>
        <dbReference type="ChEBI" id="CHEBI:83900"/>
    </ligand>
</feature>
<comment type="function">
    <text evidence="7">Catalyzes the addition of an amino acid to the nucleotide precursor UDP-N-acetylmuramoyl-L-alanyl-D-glutamate (UMAG) in the biosynthesis of bacterial cell-wall peptidoglycan.</text>
</comment>
<comment type="cofactor">
    <cofactor evidence="7">
        <name>Mg(2+)</name>
        <dbReference type="ChEBI" id="CHEBI:18420"/>
    </cofactor>
</comment>
<sequence length="527" mass="57910">MSSNRTLKNMVRNCPGIVRPIPPLSDRSIISVEFDSRNVKPGSIFVAIEGEYYDGHAFIEDAVKKGAALIVGTQEQYCDQLPDKYLQVEDARIALAYLSAAYYDFPARKMTIIGVTGTDGKTTTTNLIYHILKCAGFKAGMISTVNAVIGDESIDTGFHVTTPEAPIVQELLAHMAAAGITHVVLETTSHGLDQYRVAACEYDIGVITNVTHEHLDYHKTYENYVRTKGRLFTMLQETEQKAAGNIRLAVLNKDDCSYPMLKEIVTELHDSLIRCVEYSRTQTADIFVLKEEQTKEGLHLTLQVAGKEIEINSGLVGTYNVSNILAAVGATALGLNIAPQWVQQGIEGFPGIPGRMEKIDLGQPFTAIVDFAHTPNALNVTLETARHLTDKKVIVVFGSAGLRDREKRKIMAAEGVQSADVCILTAEDPRTERLEDILGEMRQAAQVAGGILEKDLFVIPDRGNAIKKAVQIAEKGDLVIVCGKGHEQSMCFEKTEYPWDDRIAMKAALAELLRIDGPTMPYLPTQD</sequence>
<dbReference type="AlphaFoldDB" id="A0A101FZ21"/>
<dbReference type="GO" id="GO:0009252">
    <property type="term" value="P:peptidoglycan biosynthetic process"/>
    <property type="evidence" value="ECO:0007669"/>
    <property type="project" value="UniProtKB-UniRule"/>
</dbReference>
<feature type="domain" description="Mur ligase N-terminal catalytic" evidence="9">
    <location>
        <begin position="31"/>
        <end position="103"/>
    </location>
</feature>
<gene>
    <name evidence="7" type="primary">murE</name>
    <name evidence="12" type="ORF">XD73_0164</name>
</gene>
<comment type="caution">
    <text evidence="7">Lacks conserved residue(s) required for the propagation of feature annotation.</text>
</comment>
<dbReference type="Pfam" id="PF08245">
    <property type="entry name" value="Mur_ligase_M"/>
    <property type="match status" value="1"/>
</dbReference>
<dbReference type="InterPro" id="IPR005761">
    <property type="entry name" value="UDP-N-AcMur-Glu-dNH2Pim_ligase"/>
</dbReference>
<dbReference type="SUPFAM" id="SSF53623">
    <property type="entry name" value="MurD-like peptide ligases, catalytic domain"/>
    <property type="match status" value="1"/>
</dbReference>
<dbReference type="PATRIC" id="fig|167964.4.peg.514"/>
<proteinExistence type="inferred from homology"/>
<dbReference type="GO" id="GO:0071555">
    <property type="term" value="P:cell wall organization"/>
    <property type="evidence" value="ECO:0007669"/>
    <property type="project" value="UniProtKB-KW"/>
</dbReference>
<dbReference type="GO" id="GO:0051301">
    <property type="term" value="P:cell division"/>
    <property type="evidence" value="ECO:0007669"/>
    <property type="project" value="UniProtKB-KW"/>
</dbReference>
<evidence type="ECO:0000256" key="7">
    <source>
        <dbReference type="HAMAP-Rule" id="MF_00208"/>
    </source>
</evidence>
<keyword evidence="3 7" id="KW-0133">Cell shape</keyword>
<dbReference type="Gene3D" id="3.40.1390.10">
    <property type="entry name" value="MurE/MurF, N-terminal domain"/>
    <property type="match status" value="1"/>
</dbReference>
<dbReference type="SUPFAM" id="SSF53244">
    <property type="entry name" value="MurD-like peptide ligases, peptide-binding domain"/>
    <property type="match status" value="1"/>
</dbReference>
<dbReference type="Proteomes" id="UP000064249">
    <property type="component" value="Unassembled WGS sequence"/>
</dbReference>
<dbReference type="EMBL" id="LGFU01000003">
    <property type="protein sequence ID" value="KUK46967.1"/>
    <property type="molecule type" value="Genomic_DNA"/>
</dbReference>
<dbReference type="GO" id="GO:0000287">
    <property type="term" value="F:magnesium ion binding"/>
    <property type="evidence" value="ECO:0007669"/>
    <property type="project" value="UniProtKB-UniRule"/>
</dbReference>
<evidence type="ECO:0000256" key="3">
    <source>
        <dbReference type="ARBA" id="ARBA00022960"/>
    </source>
</evidence>
<dbReference type="Pfam" id="PF02875">
    <property type="entry name" value="Mur_ligase_C"/>
    <property type="match status" value="1"/>
</dbReference>
<keyword evidence="7" id="KW-0963">Cytoplasm</keyword>
<evidence type="ECO:0000313" key="13">
    <source>
        <dbReference type="Proteomes" id="UP000064249"/>
    </source>
</evidence>
<evidence type="ECO:0000259" key="11">
    <source>
        <dbReference type="Pfam" id="PF08245"/>
    </source>
</evidence>
<comment type="pathway">
    <text evidence="7 8">Cell wall biogenesis; peptidoglycan biosynthesis.</text>
</comment>
<dbReference type="Pfam" id="PF01225">
    <property type="entry name" value="Mur_ligase"/>
    <property type="match status" value="1"/>
</dbReference>
<dbReference type="InterPro" id="IPR004101">
    <property type="entry name" value="Mur_ligase_C"/>
</dbReference>
<keyword evidence="5 7" id="KW-0131">Cell cycle</keyword>
<feature type="binding site" evidence="7">
    <location>
        <begin position="161"/>
        <end position="162"/>
    </location>
    <ligand>
        <name>UDP-N-acetyl-alpha-D-muramoyl-L-alanyl-D-glutamate</name>
        <dbReference type="ChEBI" id="CHEBI:83900"/>
    </ligand>
</feature>
<dbReference type="InterPro" id="IPR000713">
    <property type="entry name" value="Mur_ligase_N"/>
</dbReference>
<dbReference type="InterPro" id="IPR013221">
    <property type="entry name" value="Mur_ligase_cen"/>
</dbReference>
<dbReference type="SUPFAM" id="SSF63418">
    <property type="entry name" value="MurE/MurF N-terminal domain"/>
    <property type="match status" value="1"/>
</dbReference>
<evidence type="ECO:0000256" key="1">
    <source>
        <dbReference type="ARBA" id="ARBA00005898"/>
    </source>
</evidence>
<evidence type="ECO:0000259" key="9">
    <source>
        <dbReference type="Pfam" id="PF01225"/>
    </source>
</evidence>
<evidence type="ECO:0000256" key="2">
    <source>
        <dbReference type="ARBA" id="ARBA00022618"/>
    </source>
</evidence>
<evidence type="ECO:0000259" key="10">
    <source>
        <dbReference type="Pfam" id="PF02875"/>
    </source>
</evidence>
<name>A0A101FZ21_9CHLR</name>
<dbReference type="InterPro" id="IPR035911">
    <property type="entry name" value="MurE/MurF_N"/>
</dbReference>
<feature type="domain" description="Mur ligase C-terminal" evidence="10">
    <location>
        <begin position="354"/>
        <end position="485"/>
    </location>
</feature>
<keyword evidence="6 7" id="KW-0961">Cell wall biogenesis/degradation</keyword>
<dbReference type="InterPro" id="IPR036565">
    <property type="entry name" value="Mur-like_cat_sf"/>
</dbReference>
<evidence type="ECO:0000256" key="8">
    <source>
        <dbReference type="RuleBase" id="RU004135"/>
    </source>
</evidence>
<comment type="PTM">
    <text evidence="7">Carboxylation is probably crucial for Mg(2+) binding and, consequently, for the gamma-phosphate positioning of ATP.</text>
</comment>
<dbReference type="NCBIfam" id="TIGR01085">
    <property type="entry name" value="murE"/>
    <property type="match status" value="1"/>
</dbReference>
<feature type="binding site" evidence="7">
    <location>
        <position position="188"/>
    </location>
    <ligand>
        <name>UDP-N-acetyl-alpha-D-muramoyl-L-alanyl-D-glutamate</name>
        <dbReference type="ChEBI" id="CHEBI:83900"/>
    </ligand>
</feature>
<dbReference type="GO" id="GO:0016881">
    <property type="term" value="F:acid-amino acid ligase activity"/>
    <property type="evidence" value="ECO:0007669"/>
    <property type="project" value="UniProtKB-UniRule"/>
</dbReference>
<dbReference type="HAMAP" id="MF_00208">
    <property type="entry name" value="MurE"/>
    <property type="match status" value="1"/>
</dbReference>
<feature type="modified residue" description="N6-carboxylysine" evidence="7">
    <location>
        <position position="228"/>
    </location>
</feature>
<evidence type="ECO:0000313" key="12">
    <source>
        <dbReference type="EMBL" id="KUK46967.1"/>
    </source>
</evidence>
<keyword evidence="4 7" id="KW-0573">Peptidoglycan synthesis</keyword>
<keyword evidence="7" id="KW-0547">Nucleotide-binding</keyword>
<dbReference type="UniPathway" id="UPA00219"/>
<feature type="domain" description="Mur ligase central" evidence="11">
    <location>
        <begin position="115"/>
        <end position="330"/>
    </location>
</feature>
<dbReference type="NCBIfam" id="NF001126">
    <property type="entry name" value="PRK00139.1-4"/>
    <property type="match status" value="1"/>
</dbReference>
<dbReference type="Gene3D" id="3.40.1190.10">
    <property type="entry name" value="Mur-like, catalytic domain"/>
    <property type="match status" value="1"/>
</dbReference>
<dbReference type="InterPro" id="IPR036615">
    <property type="entry name" value="Mur_ligase_C_dom_sf"/>
</dbReference>
<comment type="subcellular location">
    <subcellularLocation>
        <location evidence="7 8">Cytoplasm</location>
    </subcellularLocation>
</comment>
<keyword evidence="2 7" id="KW-0132">Cell division</keyword>
<dbReference type="PANTHER" id="PTHR23135">
    <property type="entry name" value="MUR LIGASE FAMILY MEMBER"/>
    <property type="match status" value="1"/>
</dbReference>
<feature type="binding site" evidence="7">
    <location>
        <position position="194"/>
    </location>
    <ligand>
        <name>UDP-N-acetyl-alpha-D-muramoyl-L-alanyl-D-glutamate</name>
        <dbReference type="ChEBI" id="CHEBI:83900"/>
    </ligand>
</feature>
<keyword evidence="7" id="KW-0436">Ligase</keyword>
<keyword evidence="7" id="KW-0067">ATP-binding</keyword>
<protein>
    <recommendedName>
        <fullName evidence="7">UDP-N-acetylmuramyl-tripeptide synthetase</fullName>
        <ecNumber evidence="7">6.3.2.-</ecNumber>
    </recommendedName>
    <alternativeName>
        <fullName evidence="7">UDP-MurNAc-tripeptide synthetase</fullName>
    </alternativeName>
</protein>
<dbReference type="GO" id="GO:0005524">
    <property type="term" value="F:ATP binding"/>
    <property type="evidence" value="ECO:0007669"/>
    <property type="project" value="UniProtKB-UniRule"/>
</dbReference>
<feature type="binding site" evidence="7">
    <location>
        <position position="36"/>
    </location>
    <ligand>
        <name>UDP-N-acetyl-alpha-D-muramoyl-L-alanyl-D-glutamate</name>
        <dbReference type="ChEBI" id="CHEBI:83900"/>
    </ligand>
</feature>
<comment type="similarity">
    <text evidence="1 7">Belongs to the MurCDEF family. MurE subfamily.</text>
</comment>
<accession>A0A101FZ21</accession>
<evidence type="ECO:0000256" key="6">
    <source>
        <dbReference type="ARBA" id="ARBA00023316"/>
    </source>
</evidence>
<dbReference type="EC" id="6.3.2.-" evidence="7"/>
<organism evidence="12 13">
    <name type="scientific">Anaerolinea thermophila</name>
    <dbReference type="NCBI Taxonomy" id="167964"/>
    <lineage>
        <taxon>Bacteria</taxon>
        <taxon>Bacillati</taxon>
        <taxon>Chloroflexota</taxon>
        <taxon>Anaerolineae</taxon>
        <taxon>Anaerolineales</taxon>
        <taxon>Anaerolineaceae</taxon>
        <taxon>Anaerolinea</taxon>
    </lineage>
</organism>
<evidence type="ECO:0000256" key="5">
    <source>
        <dbReference type="ARBA" id="ARBA00023306"/>
    </source>
</evidence>
<dbReference type="PANTHER" id="PTHR23135:SF4">
    <property type="entry name" value="UDP-N-ACETYLMURAMOYL-L-ALANYL-D-GLUTAMATE--2,6-DIAMINOPIMELATE LIGASE MURE HOMOLOG, CHLOROPLASTIC"/>
    <property type="match status" value="1"/>
</dbReference>
<keyword evidence="7" id="KW-0460">Magnesium</keyword>
<dbReference type="Gene3D" id="3.90.190.20">
    <property type="entry name" value="Mur ligase, C-terminal domain"/>
    <property type="match status" value="1"/>
</dbReference>
<dbReference type="GO" id="GO:0005737">
    <property type="term" value="C:cytoplasm"/>
    <property type="evidence" value="ECO:0007669"/>
    <property type="project" value="UniProtKB-SubCell"/>
</dbReference>